<dbReference type="PANTHER" id="PTHR46143">
    <property type="entry name" value="CALPAIN-7"/>
    <property type="match status" value="1"/>
</dbReference>
<dbReference type="GO" id="GO:0004198">
    <property type="term" value="F:calcium-dependent cysteine-type endopeptidase activity"/>
    <property type="evidence" value="ECO:0007669"/>
    <property type="project" value="InterPro"/>
</dbReference>
<dbReference type="InterPro" id="IPR038765">
    <property type="entry name" value="Papain-like_cys_pep_sf"/>
</dbReference>
<keyword evidence="2" id="KW-0645">Protease</keyword>
<dbReference type="AlphaFoldDB" id="A0A9P6AUF3"/>
<dbReference type="InterPro" id="IPR022684">
    <property type="entry name" value="Calpain_cysteine_protease"/>
</dbReference>
<dbReference type="SMART" id="SM00230">
    <property type="entry name" value="CysPc"/>
    <property type="match status" value="1"/>
</dbReference>
<dbReference type="InterPro" id="IPR022683">
    <property type="entry name" value="Calpain_III"/>
</dbReference>
<feature type="domain" description="Calpain catalytic" evidence="7">
    <location>
        <begin position="23"/>
        <end position="169"/>
    </location>
</feature>
<dbReference type="InterPro" id="IPR036213">
    <property type="entry name" value="Calpain_III_sf"/>
</dbReference>
<keyword evidence="9" id="KW-1185">Reference proteome</keyword>
<keyword evidence="4" id="KW-0788">Thiol protease</keyword>
<evidence type="ECO:0000256" key="3">
    <source>
        <dbReference type="ARBA" id="ARBA00022801"/>
    </source>
</evidence>
<reference evidence="8" key="1">
    <citation type="journal article" date="2020" name="Nat. Commun.">
        <title>Large-scale genome sequencing of mycorrhizal fungi provides insights into the early evolution of symbiotic traits.</title>
        <authorList>
            <person name="Miyauchi S."/>
            <person name="Kiss E."/>
            <person name="Kuo A."/>
            <person name="Drula E."/>
            <person name="Kohler A."/>
            <person name="Sanchez-Garcia M."/>
            <person name="Morin E."/>
            <person name="Andreopoulos B."/>
            <person name="Barry K.W."/>
            <person name="Bonito G."/>
            <person name="Buee M."/>
            <person name="Carver A."/>
            <person name="Chen C."/>
            <person name="Cichocki N."/>
            <person name="Clum A."/>
            <person name="Culley D."/>
            <person name="Crous P.W."/>
            <person name="Fauchery L."/>
            <person name="Girlanda M."/>
            <person name="Hayes R.D."/>
            <person name="Keri Z."/>
            <person name="LaButti K."/>
            <person name="Lipzen A."/>
            <person name="Lombard V."/>
            <person name="Magnuson J."/>
            <person name="Maillard F."/>
            <person name="Murat C."/>
            <person name="Nolan M."/>
            <person name="Ohm R.A."/>
            <person name="Pangilinan J."/>
            <person name="Pereira M.F."/>
            <person name="Perotto S."/>
            <person name="Peter M."/>
            <person name="Pfister S."/>
            <person name="Riley R."/>
            <person name="Sitrit Y."/>
            <person name="Stielow J.B."/>
            <person name="Szollosi G."/>
            <person name="Zifcakova L."/>
            <person name="Stursova M."/>
            <person name="Spatafora J.W."/>
            <person name="Tedersoo L."/>
            <person name="Vaario L.M."/>
            <person name="Yamada A."/>
            <person name="Yan M."/>
            <person name="Wang P."/>
            <person name="Xu J."/>
            <person name="Bruns T."/>
            <person name="Baldrian P."/>
            <person name="Vilgalys R."/>
            <person name="Dunand C."/>
            <person name="Henrissat B."/>
            <person name="Grigoriev I.V."/>
            <person name="Hibbett D."/>
            <person name="Nagy L.G."/>
            <person name="Martin F.M."/>
        </authorList>
    </citation>
    <scope>NUCLEOTIDE SEQUENCE</scope>
    <source>
        <strain evidence="8">UP504</strain>
    </source>
</reference>
<comment type="caution">
    <text evidence="8">The sequence shown here is derived from an EMBL/GenBank/DDBJ whole genome shotgun (WGS) entry which is preliminary data.</text>
</comment>
<keyword evidence="3" id="KW-0378">Hydrolase</keyword>
<evidence type="ECO:0000259" key="7">
    <source>
        <dbReference type="PROSITE" id="PS50203"/>
    </source>
</evidence>
<comment type="similarity">
    <text evidence="1">Belongs to the peptidase C2 family. PalB/RIM13 subfamily.</text>
</comment>
<comment type="caution">
    <text evidence="6">Lacks conserved residue(s) required for the propagation of feature annotation.</text>
</comment>
<organism evidence="8 9">
    <name type="scientific">Hydnum rufescens UP504</name>
    <dbReference type="NCBI Taxonomy" id="1448309"/>
    <lineage>
        <taxon>Eukaryota</taxon>
        <taxon>Fungi</taxon>
        <taxon>Dikarya</taxon>
        <taxon>Basidiomycota</taxon>
        <taxon>Agaricomycotina</taxon>
        <taxon>Agaricomycetes</taxon>
        <taxon>Cantharellales</taxon>
        <taxon>Hydnaceae</taxon>
        <taxon>Hydnum</taxon>
    </lineage>
</organism>
<dbReference type="Gene3D" id="2.60.120.380">
    <property type="match status" value="2"/>
</dbReference>
<evidence type="ECO:0000256" key="6">
    <source>
        <dbReference type="PROSITE-ProRule" id="PRU00239"/>
    </source>
</evidence>
<dbReference type="SUPFAM" id="SSF49758">
    <property type="entry name" value="Calpain large subunit, middle domain (domain III)"/>
    <property type="match status" value="2"/>
</dbReference>
<dbReference type="EMBL" id="MU128990">
    <property type="protein sequence ID" value="KAF9512158.1"/>
    <property type="molecule type" value="Genomic_DNA"/>
</dbReference>
<evidence type="ECO:0000313" key="8">
    <source>
        <dbReference type="EMBL" id="KAF9512158.1"/>
    </source>
</evidence>
<dbReference type="InterPro" id="IPR001300">
    <property type="entry name" value="Peptidase_C2_calpain_cat"/>
</dbReference>
<evidence type="ECO:0000256" key="5">
    <source>
        <dbReference type="PIRSR" id="PIRSR622684-1"/>
    </source>
</evidence>
<accession>A0A9P6AUF3</accession>
<sequence>MIAIWVPARLSVFSRTQVSQITSWKRPSELLPSFCIFSSSLLPSHITQGMATDCSVIASFAVCLEHHVRFRSKLGISALYPQDDQGIPCLNPSGRYSVRLLFNGVNRQIDIDDRLPVRNDNRLACASDRTGVHLWPSLVEKAYMKLNGGYDFPAMHPKRLNTDLREDAGRRILTVLNPWSDGISLVSGSSSEADSQRLVTDNGILVVDWDDICDNFDSIYLNWNPAMFTHKHVFHGTWPTTSKTVGTSLNPALNHTFRLILEDLPNSVSPAENSVWCLLTRHVIDKDDSDTFIALHSFSTGANHPFESDIRSVNRAYSNSPLVLTRISPDKDAKQISLVISKQGSLDVETRYSLFVYSLGSVRLDDIPERLLHSVTIHDSLSTRTSGGNSSYPTFMNNPQYHLQIKPTAGSNTGVPVRCTVQGSKDVPLNIMVVWSGGARVTDITHGDIALESGPYNYGLAYASGVLTAGHYTLVVSTFEPQMQSTFSLTVECPHKFDLEALPLEGAGMFLKTIKGTWRGRSAAGPSSQGGYAANPTYKLTVPSQTQLQFRLQMVNPLSRPSINVSIFEDPSPVTGGDVINPPLAHSSGYTDAVSGAITSRQTFGKGRYVVIVSTSRPNVEGAFVLFVYSSAVPVSIHLKE</sequence>
<dbReference type="Pfam" id="PF00648">
    <property type="entry name" value="Peptidase_C2"/>
    <property type="match status" value="1"/>
</dbReference>
<evidence type="ECO:0000256" key="1">
    <source>
        <dbReference type="ARBA" id="ARBA00010193"/>
    </source>
</evidence>
<dbReference type="PRINTS" id="PR00704">
    <property type="entry name" value="CALPAIN"/>
</dbReference>
<dbReference type="PROSITE" id="PS50203">
    <property type="entry name" value="CALPAIN_CAT"/>
    <property type="match status" value="1"/>
</dbReference>
<proteinExistence type="inferred from homology"/>
<evidence type="ECO:0000313" key="9">
    <source>
        <dbReference type="Proteomes" id="UP000886523"/>
    </source>
</evidence>
<dbReference type="GO" id="GO:0006508">
    <property type="term" value="P:proteolysis"/>
    <property type="evidence" value="ECO:0007669"/>
    <property type="project" value="UniProtKB-KW"/>
</dbReference>
<dbReference type="InterPro" id="IPR051297">
    <property type="entry name" value="PalB/RIM13"/>
</dbReference>
<dbReference type="Proteomes" id="UP000886523">
    <property type="component" value="Unassembled WGS sequence"/>
</dbReference>
<feature type="active site" evidence="5">
    <location>
        <position position="54"/>
    </location>
</feature>
<dbReference type="PANTHER" id="PTHR46143:SF1">
    <property type="entry name" value="CALPAIN-7"/>
    <property type="match status" value="1"/>
</dbReference>
<dbReference type="SMART" id="SM00720">
    <property type="entry name" value="calpain_III"/>
    <property type="match status" value="1"/>
</dbReference>
<evidence type="ECO:0000256" key="2">
    <source>
        <dbReference type="ARBA" id="ARBA00022670"/>
    </source>
</evidence>
<dbReference type="OrthoDB" id="167576at2759"/>
<gene>
    <name evidence="8" type="ORF">BS47DRAFT_1096183</name>
</gene>
<dbReference type="SUPFAM" id="SSF54001">
    <property type="entry name" value="Cysteine proteinases"/>
    <property type="match status" value="1"/>
</dbReference>
<evidence type="ECO:0000256" key="4">
    <source>
        <dbReference type="ARBA" id="ARBA00022807"/>
    </source>
</evidence>
<protein>
    <recommendedName>
        <fullName evidence="7">Calpain catalytic domain-containing protein</fullName>
    </recommendedName>
</protein>
<name>A0A9P6AUF3_9AGAM</name>